<organism evidence="1 2">
    <name type="scientific">Gossypium laxum</name>
    <dbReference type="NCBI Taxonomy" id="34288"/>
    <lineage>
        <taxon>Eukaryota</taxon>
        <taxon>Viridiplantae</taxon>
        <taxon>Streptophyta</taxon>
        <taxon>Embryophyta</taxon>
        <taxon>Tracheophyta</taxon>
        <taxon>Spermatophyta</taxon>
        <taxon>Magnoliopsida</taxon>
        <taxon>eudicotyledons</taxon>
        <taxon>Gunneridae</taxon>
        <taxon>Pentapetalae</taxon>
        <taxon>rosids</taxon>
        <taxon>malvids</taxon>
        <taxon>Malvales</taxon>
        <taxon>Malvaceae</taxon>
        <taxon>Malvoideae</taxon>
        <taxon>Gossypium</taxon>
    </lineage>
</organism>
<proteinExistence type="predicted"/>
<reference evidence="1 2" key="1">
    <citation type="journal article" date="2019" name="Genome Biol. Evol.">
        <title>Insights into the evolution of the New World diploid cottons (Gossypium, subgenus Houzingenia) based on genome sequencing.</title>
        <authorList>
            <person name="Grover C.E."/>
            <person name="Arick M.A. 2nd"/>
            <person name="Thrash A."/>
            <person name="Conover J.L."/>
            <person name="Sanders W.S."/>
            <person name="Peterson D.G."/>
            <person name="Frelichowski J.E."/>
            <person name="Scheffler J.A."/>
            <person name="Scheffler B.E."/>
            <person name="Wendel J.F."/>
        </authorList>
    </citation>
    <scope>NUCLEOTIDE SEQUENCE [LARGE SCALE GENOMIC DNA]</scope>
    <source>
        <strain evidence="1">4</strain>
        <tissue evidence="1">Leaf</tissue>
    </source>
</reference>
<evidence type="ECO:0000313" key="2">
    <source>
        <dbReference type="Proteomes" id="UP000593574"/>
    </source>
</evidence>
<sequence length="80" mass="9189">VRSNKLASKLDSIFTFNPFRDGNENGLKKVVIKQKPTYANQTEWEELDEKTLSTIQLCLTNNVLQEVLMEKDNSGLMEEI</sequence>
<accession>A0A7J9B4Y6</accession>
<protein>
    <submittedName>
        <fullName evidence="1">Uncharacterized protein</fullName>
    </submittedName>
</protein>
<comment type="caution">
    <text evidence="1">The sequence shown here is derived from an EMBL/GenBank/DDBJ whole genome shotgun (WGS) entry which is preliminary data.</text>
</comment>
<keyword evidence="2" id="KW-1185">Reference proteome</keyword>
<dbReference type="AlphaFoldDB" id="A0A7J9B4Y6"/>
<name>A0A7J9B4Y6_9ROSI</name>
<dbReference type="Proteomes" id="UP000593574">
    <property type="component" value="Unassembled WGS sequence"/>
</dbReference>
<feature type="non-terminal residue" evidence="1">
    <location>
        <position position="80"/>
    </location>
</feature>
<dbReference type="EMBL" id="JABEZV010449566">
    <property type="protein sequence ID" value="MBA0731406.1"/>
    <property type="molecule type" value="Genomic_DNA"/>
</dbReference>
<evidence type="ECO:0000313" key="1">
    <source>
        <dbReference type="EMBL" id="MBA0731406.1"/>
    </source>
</evidence>
<gene>
    <name evidence="1" type="ORF">Golax_026030</name>
</gene>